<dbReference type="Proteomes" id="UP000244880">
    <property type="component" value="Unassembled WGS sequence"/>
</dbReference>
<reference evidence="1 2" key="1">
    <citation type="submission" date="2018-03" db="EMBL/GenBank/DDBJ databases">
        <authorList>
            <person name="Keele B.F."/>
        </authorList>
    </citation>
    <scope>NUCLEOTIDE SEQUENCE [LARGE SCALE GENOMIC DNA]</scope>
    <source>
        <strain evidence="1 2">CECT 8599</strain>
    </source>
</reference>
<accession>A0A2R8BFN0</accession>
<keyword evidence="2" id="KW-1185">Reference proteome</keyword>
<dbReference type="AlphaFoldDB" id="A0A2R8BFN0"/>
<dbReference type="EMBL" id="OMOR01000001">
    <property type="protein sequence ID" value="SPH21914.1"/>
    <property type="molecule type" value="Genomic_DNA"/>
</dbReference>
<sequence length="85" mass="9873">MCAAPCLVKLIWTTSMSRIAKRPEDFTKFYYTQVANAEGCGCAEKIIDVHEFNRLAGTARRKRRLWPQKGAWQRFLFKAGLFSRE</sequence>
<gene>
    <name evidence="1" type="ORF">ASD8599_02664</name>
</gene>
<name>A0A2R8BFN0_9RHOB</name>
<proteinExistence type="predicted"/>
<evidence type="ECO:0000313" key="1">
    <source>
        <dbReference type="EMBL" id="SPH21914.1"/>
    </source>
</evidence>
<protein>
    <submittedName>
        <fullName evidence="1">Uncharacterized protein</fullName>
    </submittedName>
</protein>
<organism evidence="1 2">
    <name type="scientific">Ascidiaceihabitans donghaensis</name>
    <dbReference type="NCBI Taxonomy" id="1510460"/>
    <lineage>
        <taxon>Bacteria</taxon>
        <taxon>Pseudomonadati</taxon>
        <taxon>Pseudomonadota</taxon>
        <taxon>Alphaproteobacteria</taxon>
        <taxon>Rhodobacterales</taxon>
        <taxon>Paracoccaceae</taxon>
        <taxon>Ascidiaceihabitans</taxon>
    </lineage>
</organism>
<evidence type="ECO:0000313" key="2">
    <source>
        <dbReference type="Proteomes" id="UP000244880"/>
    </source>
</evidence>